<dbReference type="EMBL" id="NTKD01000043">
    <property type="protein sequence ID" value="PDH37869.1"/>
    <property type="molecule type" value="Genomic_DNA"/>
</dbReference>
<evidence type="ECO:0000256" key="4">
    <source>
        <dbReference type="ARBA" id="ARBA00023136"/>
    </source>
</evidence>
<evidence type="ECO:0000313" key="7">
    <source>
        <dbReference type="Proteomes" id="UP000219327"/>
    </source>
</evidence>
<keyword evidence="2" id="KW-0812">Transmembrane</keyword>
<dbReference type="GO" id="GO:0055085">
    <property type="term" value="P:transmembrane transport"/>
    <property type="evidence" value="ECO:0007669"/>
    <property type="project" value="InterPro"/>
</dbReference>
<organism evidence="6 7">
    <name type="scientific">OM182 bacterium MED-G24</name>
    <dbReference type="NCBI Taxonomy" id="1986255"/>
    <lineage>
        <taxon>Bacteria</taxon>
        <taxon>Pseudomonadati</taxon>
        <taxon>Pseudomonadota</taxon>
        <taxon>Gammaproteobacteria</taxon>
        <taxon>OMG group</taxon>
        <taxon>OM182 clade</taxon>
    </lineage>
</organism>
<comment type="subcellular location">
    <subcellularLocation>
        <location evidence="1">Membrane</location>
        <topology evidence="1">Single-pass membrane protein</topology>
    </subcellularLocation>
</comment>
<evidence type="ECO:0000256" key="3">
    <source>
        <dbReference type="ARBA" id="ARBA00022989"/>
    </source>
</evidence>
<dbReference type="InterPro" id="IPR037682">
    <property type="entry name" value="TonB_C"/>
</dbReference>
<dbReference type="InterPro" id="IPR006260">
    <property type="entry name" value="TonB/TolA_C"/>
</dbReference>
<accession>A0A2A5WN23</accession>
<reference evidence="6 7" key="1">
    <citation type="submission" date="2017-08" db="EMBL/GenBank/DDBJ databases">
        <title>Fine stratification of microbial communities through a metagenomic profile of the photic zone.</title>
        <authorList>
            <person name="Haro-Moreno J.M."/>
            <person name="Lopez-Perez M."/>
            <person name="De La Torre J."/>
            <person name="Picazo A."/>
            <person name="Camacho A."/>
            <person name="Rodriguez-Valera F."/>
        </authorList>
    </citation>
    <scope>NUCLEOTIDE SEQUENCE [LARGE SCALE GENOMIC DNA]</scope>
    <source>
        <strain evidence="6">MED-G24</strain>
    </source>
</reference>
<dbReference type="NCBIfam" id="TIGR01352">
    <property type="entry name" value="tonB_Cterm"/>
    <property type="match status" value="1"/>
</dbReference>
<keyword evidence="3" id="KW-1133">Transmembrane helix</keyword>
<comment type="caution">
    <text evidence="6">The sequence shown here is derived from an EMBL/GenBank/DDBJ whole genome shotgun (WGS) entry which is preliminary data.</text>
</comment>
<dbReference type="Proteomes" id="UP000219327">
    <property type="component" value="Unassembled WGS sequence"/>
</dbReference>
<gene>
    <name evidence="6" type="ORF">CNE99_07670</name>
</gene>
<evidence type="ECO:0000256" key="1">
    <source>
        <dbReference type="ARBA" id="ARBA00004167"/>
    </source>
</evidence>
<evidence type="ECO:0000259" key="5">
    <source>
        <dbReference type="PROSITE" id="PS52015"/>
    </source>
</evidence>
<dbReference type="Pfam" id="PF03544">
    <property type="entry name" value="TonB_C"/>
    <property type="match status" value="1"/>
</dbReference>
<dbReference type="AlphaFoldDB" id="A0A2A5WN23"/>
<dbReference type="SUPFAM" id="SSF74653">
    <property type="entry name" value="TolA/TonB C-terminal domain"/>
    <property type="match status" value="1"/>
</dbReference>
<dbReference type="PROSITE" id="PS52015">
    <property type="entry name" value="TONB_CTD"/>
    <property type="match status" value="1"/>
</dbReference>
<feature type="domain" description="TonB C-terminal" evidence="5">
    <location>
        <begin position="70"/>
        <end position="165"/>
    </location>
</feature>
<proteinExistence type="predicted"/>
<dbReference type="GO" id="GO:0016020">
    <property type="term" value="C:membrane"/>
    <property type="evidence" value="ECO:0007669"/>
    <property type="project" value="UniProtKB-SubCell"/>
</dbReference>
<evidence type="ECO:0000256" key="2">
    <source>
        <dbReference type="ARBA" id="ARBA00022692"/>
    </source>
</evidence>
<protein>
    <recommendedName>
        <fullName evidence="5">TonB C-terminal domain-containing protein</fullName>
    </recommendedName>
</protein>
<evidence type="ECO:0000313" key="6">
    <source>
        <dbReference type="EMBL" id="PDH37869.1"/>
    </source>
</evidence>
<sequence>MTWISLAFNLFTELNNHSPVRTAQIPELPTAWRNTRMTVQVTVVTISVALTMSIAVASKHEAEAAAIEIEVYEAPELITLKRPRYPAGAKVNLIEGFVELHYMVGSDGKHYEISVQNSTKPRFEKNAIRAIEKFTYKPAHLNGKPLDAGETFQLVFAMQGGPARGIFRAPYQGILEGLRNQDAEKPVYISIV</sequence>
<keyword evidence="4" id="KW-0472">Membrane</keyword>
<name>A0A2A5WN23_9GAMM</name>
<dbReference type="Gene3D" id="3.30.1150.10">
    <property type="match status" value="1"/>
</dbReference>